<reference evidence="1" key="1">
    <citation type="submission" date="2023-03" db="EMBL/GenBank/DDBJ databases">
        <title>Massive genome expansion in bonnet fungi (Mycena s.s.) driven by repeated elements and novel gene families across ecological guilds.</title>
        <authorList>
            <consortium name="Lawrence Berkeley National Laboratory"/>
            <person name="Harder C.B."/>
            <person name="Miyauchi S."/>
            <person name="Viragh M."/>
            <person name="Kuo A."/>
            <person name="Thoen E."/>
            <person name="Andreopoulos B."/>
            <person name="Lu D."/>
            <person name="Skrede I."/>
            <person name="Drula E."/>
            <person name="Henrissat B."/>
            <person name="Morin E."/>
            <person name="Kohler A."/>
            <person name="Barry K."/>
            <person name="LaButti K."/>
            <person name="Morin E."/>
            <person name="Salamov A."/>
            <person name="Lipzen A."/>
            <person name="Mereny Z."/>
            <person name="Hegedus B."/>
            <person name="Baldrian P."/>
            <person name="Stursova M."/>
            <person name="Weitz H."/>
            <person name="Taylor A."/>
            <person name="Grigoriev I.V."/>
            <person name="Nagy L.G."/>
            <person name="Martin F."/>
            <person name="Kauserud H."/>
        </authorList>
    </citation>
    <scope>NUCLEOTIDE SEQUENCE</scope>
    <source>
        <strain evidence="1">CBHHK182m</strain>
    </source>
</reference>
<comment type="caution">
    <text evidence="1">The sequence shown here is derived from an EMBL/GenBank/DDBJ whole genome shotgun (WGS) entry which is preliminary data.</text>
</comment>
<evidence type="ECO:0000313" key="2">
    <source>
        <dbReference type="Proteomes" id="UP001215598"/>
    </source>
</evidence>
<accession>A0AAD7NR93</accession>
<organism evidence="1 2">
    <name type="scientific">Mycena metata</name>
    <dbReference type="NCBI Taxonomy" id="1033252"/>
    <lineage>
        <taxon>Eukaryota</taxon>
        <taxon>Fungi</taxon>
        <taxon>Dikarya</taxon>
        <taxon>Basidiomycota</taxon>
        <taxon>Agaricomycotina</taxon>
        <taxon>Agaricomycetes</taxon>
        <taxon>Agaricomycetidae</taxon>
        <taxon>Agaricales</taxon>
        <taxon>Marasmiineae</taxon>
        <taxon>Mycenaceae</taxon>
        <taxon>Mycena</taxon>
    </lineage>
</organism>
<gene>
    <name evidence="1" type="ORF">B0H16DRAFT_1451371</name>
</gene>
<protein>
    <submittedName>
        <fullName evidence="1">Uncharacterized protein</fullName>
    </submittedName>
</protein>
<dbReference type="Proteomes" id="UP001215598">
    <property type="component" value="Unassembled WGS sequence"/>
</dbReference>
<evidence type="ECO:0000313" key="1">
    <source>
        <dbReference type="EMBL" id="KAJ7772295.1"/>
    </source>
</evidence>
<name>A0AAD7NR93_9AGAR</name>
<sequence length="319" mass="35261">MSTSSHDAACLLSFGMLDMPAEVQPQAWPEFGFRTHDSDLQRFVSPRQNGPAESSIIEIEPDQAQSEGWRKLRSALPTESSKKAFSERPGDLIRHTEADTSPNQRITVHFQAKCPSGRQGWSSKTRKLRRIRRGDGRLIRRKVAAKQHTTLQNPRLFVDHTSSATALASLNNASESTPPVVDPAAYQDFEDRKPCTEQLDMHTPRTAAPWSHHIRREATVTGNGGPVTSPIFLSITGMTRVVPRVSQRHTVPVTRDTVLVFPRVRYYGYEPAVFTYTPTVQLPCNAGAGLVIILTDDAPPNSPTAYGARRTRVRGGGAT</sequence>
<dbReference type="AlphaFoldDB" id="A0AAD7NR93"/>
<dbReference type="EMBL" id="JARKIB010000014">
    <property type="protein sequence ID" value="KAJ7772295.1"/>
    <property type="molecule type" value="Genomic_DNA"/>
</dbReference>
<keyword evidence="2" id="KW-1185">Reference proteome</keyword>
<proteinExistence type="predicted"/>